<name>A0ACC1QFR4_9HYPO</name>
<dbReference type="Proteomes" id="UP001148737">
    <property type="component" value="Unassembled WGS sequence"/>
</dbReference>
<gene>
    <name evidence="1" type="ORF">NLG97_g9539</name>
</gene>
<keyword evidence="2" id="KW-1185">Reference proteome</keyword>
<evidence type="ECO:0000313" key="1">
    <source>
        <dbReference type="EMBL" id="KAJ3475213.1"/>
    </source>
</evidence>
<dbReference type="EMBL" id="JANAKD010002007">
    <property type="protein sequence ID" value="KAJ3475213.1"/>
    <property type="molecule type" value="Genomic_DNA"/>
</dbReference>
<proteinExistence type="predicted"/>
<protein>
    <submittedName>
        <fullName evidence="1">Uncharacterized protein</fullName>
    </submittedName>
</protein>
<accession>A0ACC1QFR4</accession>
<reference evidence="1" key="1">
    <citation type="submission" date="2022-07" db="EMBL/GenBank/DDBJ databases">
        <title>Genome Sequence of Lecanicillium saksenae.</title>
        <authorList>
            <person name="Buettner E."/>
        </authorList>
    </citation>
    <scope>NUCLEOTIDE SEQUENCE</scope>
    <source>
        <strain evidence="1">VT-O1</strain>
    </source>
</reference>
<comment type="caution">
    <text evidence="1">The sequence shown here is derived from an EMBL/GenBank/DDBJ whole genome shotgun (WGS) entry which is preliminary data.</text>
</comment>
<sequence length="126" mass="13862">MGLHPAVREANVYGVELPHHDGRAGCVTVCFDRPVPDADTLRSLAGHLRATLPQYAVPLFLRVVPELGADTTGTNKQQKYNLRKLGVRPSKQASATGATMFWLKGDTYVPFGENDWKTIEAGRMKL</sequence>
<organism evidence="1 2">
    <name type="scientific">Lecanicillium saksenae</name>
    <dbReference type="NCBI Taxonomy" id="468837"/>
    <lineage>
        <taxon>Eukaryota</taxon>
        <taxon>Fungi</taxon>
        <taxon>Dikarya</taxon>
        <taxon>Ascomycota</taxon>
        <taxon>Pezizomycotina</taxon>
        <taxon>Sordariomycetes</taxon>
        <taxon>Hypocreomycetidae</taxon>
        <taxon>Hypocreales</taxon>
        <taxon>Cordycipitaceae</taxon>
        <taxon>Lecanicillium</taxon>
    </lineage>
</organism>
<evidence type="ECO:0000313" key="2">
    <source>
        <dbReference type="Proteomes" id="UP001148737"/>
    </source>
</evidence>